<keyword evidence="4" id="KW-0406">Ion transport</keyword>
<keyword evidence="5" id="KW-1185">Reference proteome</keyword>
<comment type="caution">
    <text evidence="4">Lacks conserved residue(s) required for the propagation of feature annotation.</text>
</comment>
<comment type="similarity">
    <text evidence="4">Belongs to the copper transporter (Ctr) (TC 1.A.56) family. SLC31A subfamily.</text>
</comment>
<proteinExistence type="inferred from homology"/>
<feature type="transmembrane region" description="Helical" evidence="4">
    <location>
        <begin position="261"/>
        <end position="278"/>
    </location>
</feature>
<feature type="transmembrane region" description="Helical" evidence="4">
    <location>
        <begin position="95"/>
        <end position="126"/>
    </location>
</feature>
<feature type="transmembrane region" description="Helical" evidence="4">
    <location>
        <begin position="34"/>
        <end position="51"/>
    </location>
</feature>
<evidence type="ECO:0000313" key="5">
    <source>
        <dbReference type="Proteomes" id="UP000035681"/>
    </source>
</evidence>
<keyword evidence="2 4" id="KW-1133">Transmembrane helix</keyword>
<keyword evidence="4" id="KW-0187">Copper transport</keyword>
<dbReference type="Pfam" id="PF04145">
    <property type="entry name" value="Ctr"/>
    <property type="match status" value="3"/>
</dbReference>
<dbReference type="PANTHER" id="PTHR12483">
    <property type="entry name" value="SOLUTE CARRIER FAMILY 31 COPPER TRANSPORTERS"/>
    <property type="match status" value="1"/>
</dbReference>
<sequence>MNNSKRQHMWMWYHSEINDVLLFKNVHITTQNDMIIACIILACLAIILEALKWIRWHLDICYEDNLEKNNTKTFYLRTFDRINFIKTLFFSIQMIISYILMLVFMTFSLWLCLSVTIGISIGYFLFGNLTKMMMMGNHPMMEMYFHFRIKEVILFEKWMPENISIYILSCIIVFILGFGFEILRFCRMILLKKEMSLRKCCRADVYNSTTGISPIPNSEPPECDCNIVGDTTYGYGNKIHKTSTFPFNIQVLSSKYHYIQTFLYFIQMFWAYSLMLIFMTYNVPLVLCVILGHSIAYLILSPFSNTEMEEKINFKIKIII</sequence>
<reference evidence="6" key="1">
    <citation type="submission" date="2024-02" db="UniProtKB">
        <authorList>
            <consortium name="WormBaseParasite"/>
        </authorList>
    </citation>
    <scope>IDENTIFICATION</scope>
</reference>
<dbReference type="InterPro" id="IPR007274">
    <property type="entry name" value="Cop_transporter"/>
</dbReference>
<dbReference type="GO" id="GO:0005375">
    <property type="term" value="F:copper ion transmembrane transporter activity"/>
    <property type="evidence" value="ECO:0007669"/>
    <property type="project" value="UniProtKB-UniRule"/>
</dbReference>
<keyword evidence="4" id="KW-0186">Copper</keyword>
<evidence type="ECO:0000256" key="4">
    <source>
        <dbReference type="RuleBase" id="RU367022"/>
    </source>
</evidence>
<feature type="transmembrane region" description="Helical" evidence="4">
    <location>
        <begin position="284"/>
        <end position="303"/>
    </location>
</feature>
<evidence type="ECO:0000256" key="2">
    <source>
        <dbReference type="ARBA" id="ARBA00022989"/>
    </source>
</evidence>
<name>A0AAF5CYE3_STRER</name>
<dbReference type="GO" id="GO:0016020">
    <property type="term" value="C:membrane"/>
    <property type="evidence" value="ECO:0007669"/>
    <property type="project" value="UniProtKB-SubCell"/>
</dbReference>
<evidence type="ECO:0000313" key="6">
    <source>
        <dbReference type="WBParaSite" id="TCONS_00003879.p1"/>
    </source>
</evidence>
<keyword evidence="4" id="KW-0813">Transport</keyword>
<dbReference type="AlphaFoldDB" id="A0AAF5CYE3"/>
<dbReference type="WBParaSite" id="TCONS_00003879.p1">
    <property type="protein sequence ID" value="TCONS_00003879.p1"/>
    <property type="gene ID" value="XLOC_000574"/>
</dbReference>
<evidence type="ECO:0000256" key="1">
    <source>
        <dbReference type="ARBA" id="ARBA00022692"/>
    </source>
</evidence>
<dbReference type="Proteomes" id="UP000035681">
    <property type="component" value="Unplaced"/>
</dbReference>
<organism evidence="5 6">
    <name type="scientific">Strongyloides stercoralis</name>
    <name type="common">Threadworm</name>
    <dbReference type="NCBI Taxonomy" id="6248"/>
    <lineage>
        <taxon>Eukaryota</taxon>
        <taxon>Metazoa</taxon>
        <taxon>Ecdysozoa</taxon>
        <taxon>Nematoda</taxon>
        <taxon>Chromadorea</taxon>
        <taxon>Rhabditida</taxon>
        <taxon>Tylenchina</taxon>
        <taxon>Panagrolaimomorpha</taxon>
        <taxon>Strongyloidoidea</taxon>
        <taxon>Strongyloididae</taxon>
        <taxon>Strongyloides</taxon>
    </lineage>
</organism>
<protein>
    <recommendedName>
        <fullName evidence="4">Copper transport protein</fullName>
    </recommendedName>
</protein>
<dbReference type="PANTHER" id="PTHR12483:SF43">
    <property type="entry name" value="COPPER TRANSPORT PROTEIN"/>
    <property type="match status" value="1"/>
</dbReference>
<accession>A0AAF5CYE3</accession>
<evidence type="ECO:0000256" key="3">
    <source>
        <dbReference type="ARBA" id="ARBA00023136"/>
    </source>
</evidence>
<comment type="subcellular location">
    <subcellularLocation>
        <location evidence="4">Membrane</location>
        <topology evidence="4">Multi-pass membrane protein</topology>
    </subcellularLocation>
</comment>
<keyword evidence="3 4" id="KW-0472">Membrane</keyword>
<keyword evidence="1 4" id="KW-0812">Transmembrane</keyword>
<feature type="transmembrane region" description="Helical" evidence="4">
    <location>
        <begin position="163"/>
        <end position="183"/>
    </location>
</feature>